<dbReference type="InterPro" id="IPR038438">
    <property type="entry name" value="PepN_Ig-like_sf"/>
</dbReference>
<protein>
    <recommendedName>
        <fullName evidence="5 12">Aminopeptidase N</fullName>
        <ecNumber evidence="4 12">3.4.11.2</ecNumber>
    </recommendedName>
</protein>
<dbReference type="GO" id="GO:0016285">
    <property type="term" value="F:alanyl aminopeptidase activity"/>
    <property type="evidence" value="ECO:0007669"/>
    <property type="project" value="UniProtKB-EC"/>
</dbReference>
<dbReference type="Pfam" id="PF17900">
    <property type="entry name" value="Peptidase_M1_N"/>
    <property type="match status" value="1"/>
</dbReference>
<dbReference type="SUPFAM" id="SSF55486">
    <property type="entry name" value="Metalloproteases ('zincins'), catalytic domain"/>
    <property type="match status" value="1"/>
</dbReference>
<dbReference type="AlphaFoldDB" id="A0A2S7UXF5"/>
<evidence type="ECO:0000259" key="16">
    <source>
        <dbReference type="Pfam" id="PF17900"/>
    </source>
</evidence>
<dbReference type="InterPro" id="IPR045357">
    <property type="entry name" value="Aminopeptidase_N-like_N"/>
</dbReference>
<dbReference type="PANTHER" id="PTHR46322">
    <property type="entry name" value="PUROMYCIN-SENSITIVE AMINOPEPTIDASE"/>
    <property type="match status" value="1"/>
</dbReference>
<dbReference type="Pfam" id="PF17432">
    <property type="entry name" value="DUF3458_C"/>
    <property type="match status" value="1"/>
</dbReference>
<keyword evidence="11" id="KW-0482">Metalloprotease</keyword>
<dbReference type="Pfam" id="PF01433">
    <property type="entry name" value="Peptidase_M1"/>
    <property type="match status" value="1"/>
</dbReference>
<dbReference type="Pfam" id="PF11940">
    <property type="entry name" value="DUF3458"/>
    <property type="match status" value="1"/>
</dbReference>
<dbReference type="Gene3D" id="1.10.390.10">
    <property type="entry name" value="Neutral Protease Domain 2"/>
    <property type="match status" value="1"/>
</dbReference>
<keyword evidence="10" id="KW-0862">Zinc</keyword>
<dbReference type="Gene3D" id="2.60.40.1840">
    <property type="match status" value="1"/>
</dbReference>
<dbReference type="FunFam" id="3.30.2010.30:FF:000002">
    <property type="entry name" value="Putative aminopeptidase N"/>
    <property type="match status" value="1"/>
</dbReference>
<name>A0A2S7UXF5_9GAMM</name>
<evidence type="ECO:0000256" key="1">
    <source>
        <dbReference type="ARBA" id="ARBA00000098"/>
    </source>
</evidence>
<evidence type="ECO:0000256" key="7">
    <source>
        <dbReference type="ARBA" id="ARBA00022670"/>
    </source>
</evidence>
<keyword evidence="8" id="KW-0479">Metal-binding</keyword>
<dbReference type="Proteomes" id="UP000239007">
    <property type="component" value="Unassembled WGS sequence"/>
</dbReference>
<dbReference type="GO" id="GO:0006508">
    <property type="term" value="P:proteolysis"/>
    <property type="evidence" value="ECO:0007669"/>
    <property type="project" value="UniProtKB-UniRule"/>
</dbReference>
<reference evidence="17 18" key="1">
    <citation type="submission" date="2016-12" db="EMBL/GenBank/DDBJ databases">
        <title>Diversity of luminous bacteria.</title>
        <authorList>
            <person name="Yoshizawa S."/>
            <person name="Kogure K."/>
        </authorList>
    </citation>
    <scope>NUCLEOTIDE SEQUENCE [LARGE SCALE GENOMIC DNA]</scope>
    <source>
        <strain evidence="17 18">SA4-48</strain>
    </source>
</reference>
<comment type="caution">
    <text evidence="17">The sequence shown here is derived from an EMBL/GenBank/DDBJ whole genome shotgun (WGS) entry which is preliminary data.</text>
</comment>
<evidence type="ECO:0000313" key="18">
    <source>
        <dbReference type="Proteomes" id="UP000239007"/>
    </source>
</evidence>
<feature type="domain" description="Peptidase M1 alanyl aminopeptidase C-terminal" evidence="15">
    <location>
        <begin position="544"/>
        <end position="860"/>
    </location>
</feature>
<dbReference type="PRINTS" id="PR00756">
    <property type="entry name" value="ALADIPTASE"/>
</dbReference>
<evidence type="ECO:0000256" key="12">
    <source>
        <dbReference type="NCBIfam" id="TIGR02414"/>
    </source>
</evidence>
<dbReference type="FunFam" id="1.10.390.10:FF:000002">
    <property type="entry name" value="Aminopeptidase N"/>
    <property type="match status" value="1"/>
</dbReference>
<keyword evidence="7" id="KW-0645">Protease</keyword>
<dbReference type="GO" id="GO:0008237">
    <property type="term" value="F:metallopeptidase activity"/>
    <property type="evidence" value="ECO:0007669"/>
    <property type="project" value="UniProtKB-UniRule"/>
</dbReference>
<dbReference type="InterPro" id="IPR012779">
    <property type="entry name" value="Peptidase_M1_pepN"/>
</dbReference>
<evidence type="ECO:0000256" key="8">
    <source>
        <dbReference type="ARBA" id="ARBA00022723"/>
    </source>
</evidence>
<feature type="domain" description="Peptidase M1 membrane alanine aminopeptidase" evidence="13">
    <location>
        <begin position="232"/>
        <end position="444"/>
    </location>
</feature>
<evidence type="ECO:0000259" key="14">
    <source>
        <dbReference type="Pfam" id="PF11940"/>
    </source>
</evidence>
<accession>A0A2S7UXF5</accession>
<comment type="similarity">
    <text evidence="3">Belongs to the peptidase M1 family.</text>
</comment>
<dbReference type="InterPro" id="IPR035414">
    <property type="entry name" value="Peptidase_M1_pepN_Ig-like"/>
</dbReference>
<dbReference type="InterPro" id="IPR027268">
    <property type="entry name" value="Peptidase_M4/M1_CTD_sf"/>
</dbReference>
<dbReference type="Gene3D" id="2.60.40.1730">
    <property type="entry name" value="tricorn interacting facor f3 domain"/>
    <property type="match status" value="1"/>
</dbReference>
<keyword evidence="6 17" id="KW-0031">Aminopeptidase</keyword>
<evidence type="ECO:0000313" key="17">
    <source>
        <dbReference type="EMBL" id="PQJ54667.1"/>
    </source>
</evidence>
<dbReference type="EC" id="3.4.11.2" evidence="4 12"/>
<dbReference type="PANTHER" id="PTHR46322:SF1">
    <property type="entry name" value="PUROMYCIN-SENSITIVE AMINOPEPTIDASE"/>
    <property type="match status" value="1"/>
</dbReference>
<evidence type="ECO:0000256" key="4">
    <source>
        <dbReference type="ARBA" id="ARBA00012564"/>
    </source>
</evidence>
<dbReference type="InterPro" id="IPR037144">
    <property type="entry name" value="Peptidase_M1_pepN_C_sf"/>
</dbReference>
<dbReference type="Gene3D" id="1.25.50.10">
    <property type="entry name" value="Peptidase M1, alanyl aminopeptidase, C-terminal domain"/>
    <property type="match status" value="1"/>
</dbReference>
<dbReference type="Gene3D" id="3.30.2010.30">
    <property type="match status" value="1"/>
</dbReference>
<dbReference type="SUPFAM" id="SSF63737">
    <property type="entry name" value="Leukotriene A4 hydrolase N-terminal domain"/>
    <property type="match status" value="1"/>
</dbReference>
<keyword evidence="18" id="KW-1185">Reference proteome</keyword>
<evidence type="ECO:0000256" key="3">
    <source>
        <dbReference type="ARBA" id="ARBA00010136"/>
    </source>
</evidence>
<dbReference type="GO" id="GO:0008270">
    <property type="term" value="F:zinc ion binding"/>
    <property type="evidence" value="ECO:0007669"/>
    <property type="project" value="InterPro"/>
</dbReference>
<keyword evidence="9" id="KW-0378">Hydrolase</keyword>
<feature type="domain" description="Aminopeptidase N-like N-terminal" evidence="16">
    <location>
        <begin position="46"/>
        <end position="192"/>
    </location>
</feature>
<dbReference type="InterPro" id="IPR024601">
    <property type="entry name" value="Peptidase_M1_pepN_C"/>
</dbReference>
<dbReference type="InterPro" id="IPR001930">
    <property type="entry name" value="Peptidase_M1"/>
</dbReference>
<dbReference type="EMBL" id="MSCH01000003">
    <property type="protein sequence ID" value="PQJ54667.1"/>
    <property type="molecule type" value="Genomic_DNA"/>
</dbReference>
<organism evidence="17 18">
    <name type="scientific">Psychrosphaera saromensis</name>
    <dbReference type="NCBI Taxonomy" id="716813"/>
    <lineage>
        <taxon>Bacteria</taxon>
        <taxon>Pseudomonadati</taxon>
        <taxon>Pseudomonadota</taxon>
        <taxon>Gammaproteobacteria</taxon>
        <taxon>Alteromonadales</taxon>
        <taxon>Pseudoalteromonadaceae</taxon>
        <taxon>Psychrosphaera</taxon>
    </lineage>
</organism>
<evidence type="ECO:0000256" key="11">
    <source>
        <dbReference type="ARBA" id="ARBA00023049"/>
    </source>
</evidence>
<sequence length="861" mass="98187">MIVMTTEAKYLKDYQTPDFFIPETELFFNLDDEHTLVRSKLQMKRNGEHTRGLVLDCQVKQVLRVLINGNQTDFNVEQEQLKIDVDLAEFELEIEVTVDPINNTALEGLYKSAGVFCTQCEAESFRRITPYLDRPDVLSVFTVTIFADAELYPHMLSNGNLIDSGLVTEDDDSNKQLRWVKWRDPHPKPSYLFALVAGDFDLLTDTFVTQSGRTVDLELFVDKGNLHLGHHAMASLVKSMAWDEQRYGLEYDLDKYMVVAVDFFNMGAMENKGLNVFNSKYVLADLNTATDIDYHGIEAVIGHEYFHNWTGNRVTCRDWFQLSLKEGLTVFRDQQFSADMGSEVIERISHANVMRTMQFAEDSGPMAHPIRPEKVIEMNNFYTVTVYDKGAEVIRMMHSLLGESGFRAGMDLYFKRHDGNAVTCDDFVSAMADANNKDLTQFQNWYSQAGTPSVVVSEKQTDTALELTLSQSLPTRPAAEQNKPLVIPVKYELLANSDGRSLERGTVIFDKTEQMFTFNCSEPVTLVLFENFSAPVKVQRTLTQEQLIHIVKYASDAFCRWDSMQSLWLQQINGASDTILDKSRQGLIEVIEYVLNNDDIETSIKAELLTIPSYTSIAETFDVINPSHILKVKAEITQQIIESLFETINALVQNLTNIEDGYIQSSVAQRRLKHILLTYLSHSKNSDVERLIRQVYLDSTNMTEKVSALESARVYSVALLDDLLKDMDTQFTDNVLVFDKMTSAVARIPHAEVYGKMALWAEHKLFSDKNPNRVRSLFGAFIMNNPEQFHDESGKGYQFLADFLKKMDKLNPQLASRMISPLLSWQRYEPARKDLMKQQLTQLSKLELSKDLYEKVSSALG</sequence>
<evidence type="ECO:0000256" key="10">
    <source>
        <dbReference type="ARBA" id="ARBA00022833"/>
    </source>
</evidence>
<proteinExistence type="inferred from homology"/>
<evidence type="ECO:0000256" key="6">
    <source>
        <dbReference type="ARBA" id="ARBA00022438"/>
    </source>
</evidence>
<evidence type="ECO:0000259" key="13">
    <source>
        <dbReference type="Pfam" id="PF01433"/>
    </source>
</evidence>
<dbReference type="InterPro" id="IPR014782">
    <property type="entry name" value="Peptidase_M1_dom"/>
</dbReference>
<dbReference type="CDD" id="cd09600">
    <property type="entry name" value="M1_APN"/>
    <property type="match status" value="1"/>
</dbReference>
<dbReference type="NCBIfam" id="TIGR02414">
    <property type="entry name" value="pepN_proteo"/>
    <property type="match status" value="1"/>
</dbReference>
<feature type="domain" description="Peptidase M1 alanyl aminopeptidase Ig-like fold" evidence="14">
    <location>
        <begin position="450"/>
        <end position="540"/>
    </location>
</feature>
<evidence type="ECO:0000259" key="15">
    <source>
        <dbReference type="Pfam" id="PF17432"/>
    </source>
</evidence>
<evidence type="ECO:0000256" key="9">
    <source>
        <dbReference type="ARBA" id="ARBA00022801"/>
    </source>
</evidence>
<evidence type="ECO:0000256" key="2">
    <source>
        <dbReference type="ARBA" id="ARBA00001947"/>
    </source>
</evidence>
<gene>
    <name evidence="17" type="ORF">BTO11_14100</name>
</gene>
<comment type="catalytic activity">
    <reaction evidence="1">
        <text>Release of an N-terminal amino acid, Xaa-|-Yaa- from a peptide, amide or arylamide. Xaa is preferably Ala, but may be most amino acids including Pro (slow action). When a terminal hydrophobic residue is followed by a prolyl residue, the two may be released as an intact Xaa-Pro dipeptide.</text>
        <dbReference type="EC" id="3.4.11.2"/>
    </reaction>
</comment>
<evidence type="ECO:0000256" key="5">
    <source>
        <dbReference type="ARBA" id="ARBA00015611"/>
    </source>
</evidence>
<comment type="cofactor">
    <cofactor evidence="2">
        <name>Zn(2+)</name>
        <dbReference type="ChEBI" id="CHEBI:29105"/>
    </cofactor>
</comment>
<dbReference type="InterPro" id="IPR042097">
    <property type="entry name" value="Aminopeptidase_N-like_N_sf"/>
</dbReference>